<evidence type="ECO:0000256" key="4">
    <source>
        <dbReference type="ARBA" id="ARBA00022475"/>
    </source>
</evidence>
<evidence type="ECO:0000256" key="7">
    <source>
        <dbReference type="ARBA" id="ARBA00022984"/>
    </source>
</evidence>
<dbReference type="PANTHER" id="PTHR30627">
    <property type="entry name" value="PEPTIDOGLYCAN D,D-TRANSPEPTIDASE"/>
    <property type="match status" value="1"/>
</dbReference>
<evidence type="ECO:0000256" key="6">
    <source>
        <dbReference type="ARBA" id="ARBA00022960"/>
    </source>
</evidence>
<evidence type="ECO:0000256" key="8">
    <source>
        <dbReference type="ARBA" id="ARBA00022989"/>
    </source>
</evidence>
<dbReference type="InterPro" id="IPR036138">
    <property type="entry name" value="PBP_dimer_sf"/>
</dbReference>
<evidence type="ECO:0000256" key="5">
    <source>
        <dbReference type="ARBA" id="ARBA00022692"/>
    </source>
</evidence>
<dbReference type="SUPFAM" id="SSF56601">
    <property type="entry name" value="beta-lactamase/transpeptidase-like"/>
    <property type="match status" value="1"/>
</dbReference>
<organism evidence="14 15">
    <name type="scientific">Paenibacillus enshidis</name>
    <dbReference type="NCBI Taxonomy" id="1458439"/>
    <lineage>
        <taxon>Bacteria</taxon>
        <taxon>Bacillati</taxon>
        <taxon>Bacillota</taxon>
        <taxon>Bacilli</taxon>
        <taxon>Bacillales</taxon>
        <taxon>Paenibacillaceae</taxon>
        <taxon>Paenibacillus</taxon>
    </lineage>
</organism>
<keyword evidence="4" id="KW-1003">Cell membrane</keyword>
<feature type="transmembrane region" description="Helical" evidence="11">
    <location>
        <begin position="30"/>
        <end position="52"/>
    </location>
</feature>
<proteinExistence type="inferred from homology"/>
<evidence type="ECO:0000256" key="11">
    <source>
        <dbReference type="SAM" id="Phobius"/>
    </source>
</evidence>
<comment type="caution">
    <text evidence="14">The sequence shown here is derived from an EMBL/GenBank/DDBJ whole genome shotgun (WGS) entry which is preliminary data.</text>
</comment>
<comment type="similarity">
    <text evidence="3">Belongs to the transpeptidase family.</text>
</comment>
<evidence type="ECO:0000256" key="2">
    <source>
        <dbReference type="ARBA" id="ARBA00004236"/>
    </source>
</evidence>
<dbReference type="PANTHER" id="PTHR30627:SF2">
    <property type="entry name" value="PEPTIDOGLYCAN D,D-TRANSPEPTIDASE MRDA"/>
    <property type="match status" value="1"/>
</dbReference>
<dbReference type="Gene3D" id="3.40.710.10">
    <property type="entry name" value="DD-peptidase/beta-lactamase superfamily"/>
    <property type="match status" value="1"/>
</dbReference>
<reference evidence="14 15" key="1">
    <citation type="submission" date="2024-09" db="EMBL/GenBank/DDBJ databases">
        <title>Paenibacillus zeirhizospherea sp. nov., isolated from surface of the maize (Zea mays) roots in a horticulture field, Hungary.</title>
        <authorList>
            <person name="Marton D."/>
            <person name="Farkas M."/>
            <person name="Bedics A."/>
            <person name="Toth E."/>
            <person name="Tancsics A."/>
            <person name="Boka K."/>
            <person name="Maroti G."/>
            <person name="Kriszt B."/>
            <person name="Cserhati M."/>
        </authorList>
    </citation>
    <scope>NUCLEOTIDE SEQUENCE [LARGE SCALE GENOMIC DNA]</scope>
    <source>
        <strain evidence="14 15">KCTC 33519</strain>
    </source>
</reference>
<dbReference type="RefSeq" id="WP_375355119.1">
    <property type="nucleotide sequence ID" value="NZ_JBHHMI010000007.1"/>
</dbReference>
<comment type="subcellular location">
    <subcellularLocation>
        <location evidence="2">Cell membrane</location>
    </subcellularLocation>
    <subcellularLocation>
        <location evidence="1">Membrane</location>
        <topology evidence="1">Single-pass membrane protein</topology>
    </subcellularLocation>
</comment>
<dbReference type="InterPro" id="IPR012338">
    <property type="entry name" value="Beta-lactam/transpept-like"/>
</dbReference>
<dbReference type="InterPro" id="IPR005311">
    <property type="entry name" value="PBP_dimer"/>
</dbReference>
<dbReference type="EMBL" id="JBHHMI010000007">
    <property type="protein sequence ID" value="MFB5267148.1"/>
    <property type="molecule type" value="Genomic_DNA"/>
</dbReference>
<dbReference type="SUPFAM" id="SSF56519">
    <property type="entry name" value="Penicillin binding protein dimerisation domain"/>
    <property type="match status" value="1"/>
</dbReference>
<feature type="domain" description="Penicillin-binding protein dimerisation" evidence="13">
    <location>
        <begin position="72"/>
        <end position="278"/>
    </location>
</feature>
<keyword evidence="7" id="KW-0573">Peptidoglycan synthesis</keyword>
<evidence type="ECO:0000256" key="1">
    <source>
        <dbReference type="ARBA" id="ARBA00004167"/>
    </source>
</evidence>
<keyword evidence="15" id="KW-1185">Reference proteome</keyword>
<evidence type="ECO:0000256" key="9">
    <source>
        <dbReference type="ARBA" id="ARBA00023136"/>
    </source>
</evidence>
<dbReference type="Proteomes" id="UP001580346">
    <property type="component" value="Unassembled WGS sequence"/>
</dbReference>
<evidence type="ECO:0000256" key="10">
    <source>
        <dbReference type="ARBA" id="ARBA00023316"/>
    </source>
</evidence>
<dbReference type="InterPro" id="IPR050515">
    <property type="entry name" value="Beta-lactam/transpept"/>
</dbReference>
<keyword evidence="6" id="KW-0133">Cell shape</keyword>
<evidence type="ECO:0000313" key="15">
    <source>
        <dbReference type="Proteomes" id="UP001580346"/>
    </source>
</evidence>
<feature type="domain" description="Penicillin-binding protein transpeptidase" evidence="12">
    <location>
        <begin position="334"/>
        <end position="666"/>
    </location>
</feature>
<sequence>MMKHPLLQKQHQNADTEAERRKAFITRMNIFFFSSFLLFTILIVRLAVLQFVEGEELREEETGTTARNVPLSPVRGTIYDATGQNRLAYSTPVQSLYLTLQKDYSKTMEAKRAEEDRILPELEALSRELEKVFADNGDNDAEKLTAEEIMNRMDRNYVTHRGFTPRRIKMGLSSGEIAYFLQNKDRYPGIDIVEEGVRHYDPDTVAVQAVGYIRKYKNARTSLEDKYGAIHEKTDSQNNPGRVYQEEETVGYDGLELQYQDELRGKNGYKTVTINPRNLPDGVESVTPPEKGHNIYSTIHKEIQLKTEQAILDQLKYLQTYAVSGKVHRDAVTGYAVAMEVETGNVVAMASMPDYDTNVWQTGGVSPSVFDKIGPMYMNGTIWPVKSDRPGSHPESVLLLGSTIKPLSVLIGLEEGLFTTGDTYYDNGSAYYGRNNSSRVGNSGGHAYGPMRPARAIEVSSNTFMVDMVGKKLHSKYGSEAITVWDQYMKQFGLGVSTGVDLPGEYLGRLEYTNETESVLTRMVQGSFGQQGKYTTLQLAQYAATVANKGKRMQPHLVSEIKDAHGNVVRTIKPKVLNEVDFPDAYWDEVIRGMNTRTAAFNGFPYDFARKTGTSEQWVPGKGMVDNGVFIAFAPRHNPKLAVAVVIPEGGFGATSAAPVARKIFEVYDEVYGLDGVPKKTDKGGQNEQQQP</sequence>
<dbReference type="Gene3D" id="3.90.1310.10">
    <property type="entry name" value="Penicillin-binding protein 2a (Domain 2)"/>
    <property type="match status" value="1"/>
</dbReference>
<accession>A0ABV5ASK8</accession>
<name>A0ABV5ASK8_9BACL</name>
<dbReference type="Pfam" id="PF00905">
    <property type="entry name" value="Transpeptidase"/>
    <property type="match status" value="1"/>
</dbReference>
<keyword evidence="10" id="KW-0961">Cell wall biogenesis/degradation</keyword>
<dbReference type="Pfam" id="PF03717">
    <property type="entry name" value="PBP_dimer"/>
    <property type="match status" value="1"/>
</dbReference>
<keyword evidence="5 11" id="KW-0812">Transmembrane</keyword>
<evidence type="ECO:0000256" key="3">
    <source>
        <dbReference type="ARBA" id="ARBA00007171"/>
    </source>
</evidence>
<evidence type="ECO:0000313" key="14">
    <source>
        <dbReference type="EMBL" id="MFB5267148.1"/>
    </source>
</evidence>
<keyword evidence="8 11" id="KW-1133">Transmembrane helix</keyword>
<gene>
    <name evidence="14" type="ORF">ACE41H_10180</name>
</gene>
<evidence type="ECO:0000259" key="13">
    <source>
        <dbReference type="Pfam" id="PF03717"/>
    </source>
</evidence>
<protein>
    <submittedName>
        <fullName evidence="14">Peptidoglycan D,D-transpeptidase FtsI family protein</fullName>
    </submittedName>
</protein>
<dbReference type="InterPro" id="IPR001460">
    <property type="entry name" value="PCN-bd_Tpept"/>
</dbReference>
<evidence type="ECO:0000259" key="12">
    <source>
        <dbReference type="Pfam" id="PF00905"/>
    </source>
</evidence>
<keyword evidence="9 11" id="KW-0472">Membrane</keyword>